<keyword evidence="1" id="KW-0064">Aspartyl protease</keyword>
<evidence type="ECO:0000259" key="4">
    <source>
        <dbReference type="Pfam" id="PF13966"/>
    </source>
</evidence>
<feature type="compositionally biased region" description="Polar residues" evidence="2">
    <location>
        <begin position="127"/>
        <end position="139"/>
    </location>
</feature>
<dbReference type="Pfam" id="PF13976">
    <property type="entry name" value="gag_pre-integrs"/>
    <property type="match status" value="1"/>
</dbReference>
<feature type="domain" description="GAG-pre-integrase" evidence="5">
    <location>
        <begin position="979"/>
        <end position="1022"/>
    </location>
</feature>
<dbReference type="Proteomes" id="UP001231189">
    <property type="component" value="Unassembled WGS sequence"/>
</dbReference>
<feature type="domain" description="Retrovirus-related Pol polyprotein from transposon TNT 1-94-like beta-barrel" evidence="6">
    <location>
        <begin position="866"/>
        <end position="944"/>
    </location>
</feature>
<evidence type="ECO:0000256" key="1">
    <source>
        <dbReference type="ARBA" id="ARBA00022750"/>
    </source>
</evidence>
<evidence type="ECO:0008006" key="9">
    <source>
        <dbReference type="Google" id="ProtNLM"/>
    </source>
</evidence>
<feature type="region of interest" description="Disordered" evidence="2">
    <location>
        <begin position="109"/>
        <end position="139"/>
    </location>
</feature>
<evidence type="ECO:0000259" key="5">
    <source>
        <dbReference type="Pfam" id="PF13976"/>
    </source>
</evidence>
<keyword evidence="1" id="KW-0645">Protease</keyword>
<feature type="region of interest" description="Disordered" evidence="2">
    <location>
        <begin position="17"/>
        <end position="66"/>
    </location>
</feature>
<reference evidence="7" key="1">
    <citation type="submission" date="2023-07" db="EMBL/GenBank/DDBJ databases">
        <title>A chromosome-level genome assembly of Lolium multiflorum.</title>
        <authorList>
            <person name="Chen Y."/>
            <person name="Copetti D."/>
            <person name="Kolliker R."/>
            <person name="Studer B."/>
        </authorList>
    </citation>
    <scope>NUCLEOTIDE SEQUENCE</scope>
    <source>
        <strain evidence="7">02402/16</strain>
        <tissue evidence="7">Leaf</tissue>
    </source>
</reference>
<dbReference type="Pfam" id="PF13966">
    <property type="entry name" value="zf-RVT"/>
    <property type="match status" value="1"/>
</dbReference>
<gene>
    <name evidence="7" type="ORF">QYE76_012121</name>
</gene>
<feature type="compositionally biased region" description="Low complexity" evidence="2">
    <location>
        <begin position="739"/>
        <end position="750"/>
    </location>
</feature>
<dbReference type="Pfam" id="PF07727">
    <property type="entry name" value="RVT_2"/>
    <property type="match status" value="1"/>
</dbReference>
<keyword evidence="8" id="KW-1185">Reference proteome</keyword>
<evidence type="ECO:0000259" key="6">
    <source>
        <dbReference type="Pfam" id="PF22936"/>
    </source>
</evidence>
<dbReference type="EMBL" id="JAUUTY010000001">
    <property type="protein sequence ID" value="KAK1695424.1"/>
    <property type="molecule type" value="Genomic_DNA"/>
</dbReference>
<dbReference type="InterPro" id="IPR013103">
    <property type="entry name" value="RVT_2"/>
</dbReference>
<keyword evidence="1" id="KW-0378">Hydrolase</keyword>
<name>A0AAD8U0G5_LOLMU</name>
<dbReference type="PANTHER" id="PTHR11439">
    <property type="entry name" value="GAG-POL-RELATED RETROTRANSPOSON"/>
    <property type="match status" value="1"/>
</dbReference>
<dbReference type="GO" id="GO:0004190">
    <property type="term" value="F:aspartic-type endopeptidase activity"/>
    <property type="evidence" value="ECO:0007669"/>
    <property type="project" value="UniProtKB-KW"/>
</dbReference>
<evidence type="ECO:0000256" key="2">
    <source>
        <dbReference type="SAM" id="MobiDB-lite"/>
    </source>
</evidence>
<dbReference type="InterPro" id="IPR043502">
    <property type="entry name" value="DNA/RNA_pol_sf"/>
</dbReference>
<dbReference type="InterPro" id="IPR026960">
    <property type="entry name" value="RVT-Znf"/>
</dbReference>
<feature type="region of interest" description="Disordered" evidence="2">
    <location>
        <begin position="231"/>
        <end position="259"/>
    </location>
</feature>
<sequence length="1500" mass="164412">MRSLQYNATLRCSPKRKFQSRAVATPDEPAVKKSLRFSTPEGSVSSSSLGIPTNQARVPSNPAVHTSTELPQAVDAHDGFEEDEHRTEEAVETALANTVNNMRLKLAKENSAPNNPDAEHGKEGMPGSSQFAPGSSSGTAGVALAPGAMKIMQHVNLNTSGGRAALSSPHSSDMIPALRGLSQLEASQGSGSDVSMTLADSVLGKRPPEDDVAPGQKLDLSLTLHSIALGGKQKKGKKGGNEVHEEKKETSADSVAARTRRKIRTGHGVSGNGSSTWHAIEYGLELLKQGVIWRVGNGAKIRAWRDPWIPRESNHQPRTAQGRCRYRWVSDFLMPDGSWNIQRLQVYFSQDDLTEILRIQPSRRNEEDFVAWFPEKTGMFMVRSAYRLALHKQMMNQDRGATSSRPDGASPSWKLIWRCPVPPKIKVLAWKICRNAIATQLNMKKRGRRCFRVGAYGSVVVLVLEVPSSIMVSAKRFSSVPLHYRRRLRAAPSASAPPTPAAAPMAADDSHHPHAPLWAQATAVQNIKSLIPVTLDLKASNFTKWRNFLAIAVTQYALADHLDTPIPPVDAEWLRLDSVVLRWLYGSIAPDITDMVMAAGTTSFAVLTAITDLFRDNQQARAGYLGQKFSNITQGDKSVTEYCLEQKTVAAALADVNAPVTDNALVWNTIKGLDDHYKDVGNLAPLLTPFPSFLQFRNMLLLQELKPRSTPRSSSPAVFYTAPPAGGSRGPAPPPPQPHAGHPGFGAPAPYSAPRGNGSGRYRGKKKQPAAPVFPNAQYPWRGAIQMYPMPGLLGQQPRPPAHGFMALPAASPAMYTPSPATYTPSPATYTYTGYPNYGAPTQPTWDPSALASYFNTMSLQAPSEWVMDTGASAHMSSDAGNLTSLSSTPPHKHIMVGDGSSIPVSHSGHASISSSTRRLTLRDVLVTPRIVKNLISVRQFTRDNLCSVEFDPWGFSVKDLRTGAVILRCSSSGDLYPITSPPHALTAVAADSTLWHRRLGHPGLDAFRRLVSTSSLPINKVFKDPSLYPNWLAAMSDEYGALIANNTWELVRPPANANIVTGKWVFRHKLKSDGSLDRYKARWVLRGFSQEHGIDFDETFSPVVKPATIRVILSVALSSNWKIRQLDVKNAFLHGHLDEVVFCHQPTGFVDSARPDHVCRLNRALYGLKQAPRAWYHRFATFITTFGFTCSKSDTSLFIMHGAFGTAYLLLYVDDIILTASSSTLLERVITALSSEFAMTDLGDLHHFLGLAVRRDSQGMFLSQTQYALEILERAGMSACHPASTPVDTSPKLASAAGSPVADPSSYRSLAGALQYLTFTRPDIAYAVQQICLHMHDPRDQHLTLVKRVLRYVKGTLHHGLQLAPSTTDRLVAYTDADWAGCPDTRRSTSGYCVFLGDNLVSWSSKRQHTVSRSSAEAEYRAVANAVAEASWLRQLLHELRRPLPSATIVFCDNVSAVYMSTNPVQHQRTKHIEIDLHFVRDRVALGHIRVKNDSQIVS</sequence>
<feature type="compositionally biased region" description="Polar residues" evidence="2">
    <location>
        <begin position="36"/>
        <end position="66"/>
    </location>
</feature>
<dbReference type="PANTHER" id="PTHR11439:SF524">
    <property type="entry name" value="RNA-DIRECTED DNA POLYMERASE, PROTEIN KINASE RLK-PELLE-DLSV FAMILY"/>
    <property type="match status" value="1"/>
</dbReference>
<evidence type="ECO:0000313" key="7">
    <source>
        <dbReference type="EMBL" id="KAK1695424.1"/>
    </source>
</evidence>
<feature type="domain" description="Reverse transcriptase zinc-binding" evidence="4">
    <location>
        <begin position="380"/>
        <end position="448"/>
    </location>
</feature>
<proteinExistence type="predicted"/>
<evidence type="ECO:0000259" key="3">
    <source>
        <dbReference type="Pfam" id="PF07727"/>
    </source>
</evidence>
<feature type="compositionally biased region" description="Basic and acidic residues" evidence="2">
    <location>
        <begin position="239"/>
        <end position="251"/>
    </location>
</feature>
<dbReference type="InterPro" id="IPR025724">
    <property type="entry name" value="GAG-pre-integrase_dom"/>
</dbReference>
<organism evidence="7 8">
    <name type="scientific">Lolium multiflorum</name>
    <name type="common">Italian ryegrass</name>
    <name type="synonym">Lolium perenne subsp. multiflorum</name>
    <dbReference type="NCBI Taxonomy" id="4521"/>
    <lineage>
        <taxon>Eukaryota</taxon>
        <taxon>Viridiplantae</taxon>
        <taxon>Streptophyta</taxon>
        <taxon>Embryophyta</taxon>
        <taxon>Tracheophyta</taxon>
        <taxon>Spermatophyta</taxon>
        <taxon>Magnoliopsida</taxon>
        <taxon>Liliopsida</taxon>
        <taxon>Poales</taxon>
        <taxon>Poaceae</taxon>
        <taxon>BOP clade</taxon>
        <taxon>Pooideae</taxon>
        <taxon>Poodae</taxon>
        <taxon>Poeae</taxon>
        <taxon>Poeae Chloroplast Group 2 (Poeae type)</taxon>
        <taxon>Loliodinae</taxon>
        <taxon>Loliinae</taxon>
        <taxon>Lolium</taxon>
    </lineage>
</organism>
<dbReference type="Pfam" id="PF22936">
    <property type="entry name" value="Pol_BBD"/>
    <property type="match status" value="1"/>
</dbReference>
<dbReference type="InterPro" id="IPR054722">
    <property type="entry name" value="PolX-like_BBD"/>
</dbReference>
<feature type="domain" description="Reverse transcriptase Ty1/copia-type" evidence="3">
    <location>
        <begin position="1046"/>
        <end position="1288"/>
    </location>
</feature>
<dbReference type="SUPFAM" id="SSF56672">
    <property type="entry name" value="DNA/RNA polymerases"/>
    <property type="match status" value="1"/>
</dbReference>
<feature type="region of interest" description="Disordered" evidence="2">
    <location>
        <begin position="707"/>
        <end position="770"/>
    </location>
</feature>
<accession>A0AAD8U0G5</accession>
<evidence type="ECO:0000313" key="8">
    <source>
        <dbReference type="Proteomes" id="UP001231189"/>
    </source>
</evidence>
<dbReference type="CDD" id="cd09272">
    <property type="entry name" value="RNase_HI_RT_Ty1"/>
    <property type="match status" value="1"/>
</dbReference>
<protein>
    <recommendedName>
        <fullName evidence="9">Reverse transcriptase Ty1/copia-type domain-containing protein</fullName>
    </recommendedName>
</protein>
<comment type="caution">
    <text evidence="7">The sequence shown here is derived from an EMBL/GenBank/DDBJ whole genome shotgun (WGS) entry which is preliminary data.</text>
</comment>